<dbReference type="EMBL" id="GL871410">
    <property type="protein sequence ID" value="EGC29624.1"/>
    <property type="molecule type" value="Genomic_DNA"/>
</dbReference>
<dbReference type="InterPro" id="IPR017972">
    <property type="entry name" value="Cyt_P450_CS"/>
</dbReference>
<proteinExistence type="inferred from homology"/>
<dbReference type="eggNOG" id="KOG0156">
    <property type="taxonomic scope" value="Eukaryota"/>
</dbReference>
<evidence type="ECO:0000256" key="7">
    <source>
        <dbReference type="ARBA" id="ARBA00022989"/>
    </source>
</evidence>
<dbReference type="PANTHER" id="PTHR24303">
    <property type="entry name" value="HEME-BINDING MONOOXYGENASE FAMILY"/>
    <property type="match status" value="1"/>
</dbReference>
<dbReference type="PRINTS" id="PR00385">
    <property type="entry name" value="P450"/>
</dbReference>
<evidence type="ECO:0000256" key="9">
    <source>
        <dbReference type="ARBA" id="ARBA00023004"/>
    </source>
</evidence>
<evidence type="ECO:0000256" key="5">
    <source>
        <dbReference type="ARBA" id="ARBA00022692"/>
    </source>
</evidence>
<keyword evidence="8 13" id="KW-0560">Oxidoreductase</keyword>
<accession>F1A2G2</accession>
<dbReference type="AlphaFoldDB" id="F1A2G2"/>
<evidence type="ECO:0000256" key="10">
    <source>
        <dbReference type="ARBA" id="ARBA00023033"/>
    </source>
</evidence>
<comment type="subcellular location">
    <subcellularLocation>
        <location evidence="2">Membrane</location>
        <topology evidence="2">Single-pass membrane protein</topology>
    </subcellularLocation>
</comment>
<dbReference type="OMA" id="RRFAMTT"/>
<dbReference type="InParanoid" id="F1A2G2"/>
<sequence>MNFLLLITFLLLFFLILDFIKKNKIIKSNSPPGPINYPLIGNLHLLGSNPHRGLRNNISDKYGPIVGCYLGDKYTIILSDSKFVNEIYIKKFRKFCSRPHNPTFTMFSGGYKDLAFSDNFDDWRRIRSLIGVHFTKSRLNNTIYSYIEDQTKLLIKSMKQFEINSTPFFPQKYYFKLSLNVICKLFFSVEVLPKETVDKSQIERLSVPLQKISRKLGAGHPDDFISLLSPLFYFSKKNYEKHVHSCLSFISEIYDSHLTNLDRENPRDLMDILIIETEGDRKEVVHTAFNFLLGGSDSSSGTKEFFSLYMINYPDIQEKAYKEIIDVMGNDCKFIGYKDKTNLPFLSACVNEVLRLNPEDPLGLPRKAVEDIEIFGYFIPKGAQIIHNIYAVGTNPDVFTDRDKFKPERWVDCSDVKKALMLNSFMPFSIGQRSCIGKNLSEIDIFVGCANLLLNYKMEPYEGIKLNEVEEFGVTIHPKEYSIKLTSRKKFN</sequence>
<evidence type="ECO:0000256" key="12">
    <source>
        <dbReference type="PIRSR" id="PIRSR602401-1"/>
    </source>
</evidence>
<reference evidence="16" key="1">
    <citation type="journal article" date="2011" name="Genome Biol.">
        <title>Comparative genomics of the social amoebae Dictyostelium discoideum and Dictyostelium purpureum.</title>
        <authorList>
            <consortium name="US DOE Joint Genome Institute (JGI-PGF)"/>
            <person name="Sucgang R."/>
            <person name="Kuo A."/>
            <person name="Tian X."/>
            <person name="Salerno W."/>
            <person name="Parikh A."/>
            <person name="Feasley C.L."/>
            <person name="Dalin E."/>
            <person name="Tu H."/>
            <person name="Huang E."/>
            <person name="Barry K."/>
            <person name="Lindquist E."/>
            <person name="Shapiro H."/>
            <person name="Bruce D."/>
            <person name="Schmutz J."/>
            <person name="Salamov A."/>
            <person name="Fey P."/>
            <person name="Gaudet P."/>
            <person name="Anjard C."/>
            <person name="Babu M.M."/>
            <person name="Basu S."/>
            <person name="Bushmanova Y."/>
            <person name="van der Wel H."/>
            <person name="Katoh-Kurasawa M."/>
            <person name="Dinh C."/>
            <person name="Coutinho P.M."/>
            <person name="Saito T."/>
            <person name="Elias M."/>
            <person name="Schaap P."/>
            <person name="Kay R.R."/>
            <person name="Henrissat B."/>
            <person name="Eichinger L."/>
            <person name="Rivero F."/>
            <person name="Putnam N.H."/>
            <person name="West C.M."/>
            <person name="Loomis W.F."/>
            <person name="Chisholm R.L."/>
            <person name="Shaulsky G."/>
            <person name="Strassmann J.E."/>
            <person name="Queller D.C."/>
            <person name="Kuspa A."/>
            <person name="Grigoriev I.V."/>
        </authorList>
    </citation>
    <scope>NUCLEOTIDE SEQUENCE [LARGE SCALE GENOMIC DNA]</scope>
    <source>
        <strain evidence="16">QSDP1</strain>
    </source>
</reference>
<dbReference type="PANTHER" id="PTHR24303:SF31">
    <property type="entry name" value="CYTOCHROME P450 307A1-RELATED"/>
    <property type="match status" value="1"/>
</dbReference>
<dbReference type="OrthoDB" id="15258at2759"/>
<dbReference type="GO" id="GO:0016020">
    <property type="term" value="C:membrane"/>
    <property type="evidence" value="ECO:0007669"/>
    <property type="project" value="UniProtKB-SubCell"/>
</dbReference>
<name>F1A2G2_DICPU</name>
<dbReference type="GO" id="GO:0020037">
    <property type="term" value="F:heme binding"/>
    <property type="evidence" value="ECO:0000318"/>
    <property type="project" value="GO_Central"/>
</dbReference>
<evidence type="ECO:0000256" key="6">
    <source>
        <dbReference type="ARBA" id="ARBA00022723"/>
    </source>
</evidence>
<dbReference type="Gene3D" id="1.10.630.10">
    <property type="entry name" value="Cytochrome P450"/>
    <property type="match status" value="1"/>
</dbReference>
<comment type="cofactor">
    <cofactor evidence="1 12">
        <name>heme</name>
        <dbReference type="ChEBI" id="CHEBI:30413"/>
    </cofactor>
</comment>
<keyword evidence="16" id="KW-1185">Reference proteome</keyword>
<dbReference type="Pfam" id="PF00067">
    <property type="entry name" value="p450"/>
    <property type="match status" value="1"/>
</dbReference>
<keyword evidence="6 12" id="KW-0479">Metal-binding</keyword>
<evidence type="ECO:0000256" key="1">
    <source>
        <dbReference type="ARBA" id="ARBA00001971"/>
    </source>
</evidence>
<organism evidence="15 16">
    <name type="scientific">Dictyostelium purpureum</name>
    <name type="common">Slime mold</name>
    <dbReference type="NCBI Taxonomy" id="5786"/>
    <lineage>
        <taxon>Eukaryota</taxon>
        <taxon>Amoebozoa</taxon>
        <taxon>Evosea</taxon>
        <taxon>Eumycetozoa</taxon>
        <taxon>Dictyostelia</taxon>
        <taxon>Dictyosteliales</taxon>
        <taxon>Dictyosteliaceae</taxon>
        <taxon>Dictyostelium</taxon>
    </lineage>
</organism>
<dbReference type="KEGG" id="dpp:DICPUDRAFT_84371"/>
<dbReference type="Proteomes" id="UP000001064">
    <property type="component" value="Unassembled WGS sequence"/>
</dbReference>
<dbReference type="PROSITE" id="PS00086">
    <property type="entry name" value="CYTOCHROME_P450"/>
    <property type="match status" value="1"/>
</dbReference>
<keyword evidence="10 13" id="KW-0503">Monooxygenase</keyword>
<dbReference type="InterPro" id="IPR001128">
    <property type="entry name" value="Cyt_P450"/>
</dbReference>
<comment type="similarity">
    <text evidence="3 13">Belongs to the cytochrome P450 family.</text>
</comment>
<evidence type="ECO:0008006" key="17">
    <source>
        <dbReference type="Google" id="ProtNLM"/>
    </source>
</evidence>
<dbReference type="SUPFAM" id="SSF48264">
    <property type="entry name" value="Cytochrome P450"/>
    <property type="match status" value="1"/>
</dbReference>
<evidence type="ECO:0000256" key="13">
    <source>
        <dbReference type="RuleBase" id="RU000461"/>
    </source>
</evidence>
<evidence type="ECO:0000256" key="3">
    <source>
        <dbReference type="ARBA" id="ARBA00010617"/>
    </source>
</evidence>
<evidence type="ECO:0000256" key="8">
    <source>
        <dbReference type="ARBA" id="ARBA00023002"/>
    </source>
</evidence>
<dbReference type="PRINTS" id="PR00463">
    <property type="entry name" value="EP450I"/>
</dbReference>
<evidence type="ECO:0000256" key="14">
    <source>
        <dbReference type="SAM" id="SignalP"/>
    </source>
</evidence>
<keyword evidence="7" id="KW-1133">Transmembrane helix</keyword>
<evidence type="ECO:0000256" key="2">
    <source>
        <dbReference type="ARBA" id="ARBA00004167"/>
    </source>
</evidence>
<feature type="chain" id="PRO_5003263027" description="Cytochrome P450 family protein" evidence="14">
    <location>
        <begin position="23"/>
        <end position="492"/>
    </location>
</feature>
<evidence type="ECO:0000313" key="16">
    <source>
        <dbReference type="Proteomes" id="UP000001064"/>
    </source>
</evidence>
<dbReference type="STRING" id="5786.F1A2G2"/>
<dbReference type="GO" id="GO:0016712">
    <property type="term" value="F:oxidoreductase activity, acting on paired donors, with incorporation or reduction of molecular oxygen, reduced flavin or flavoprotein as one donor, and incorporation of one atom of oxygen"/>
    <property type="evidence" value="ECO:0000318"/>
    <property type="project" value="GO_Central"/>
</dbReference>
<dbReference type="RefSeq" id="XP_003293857.1">
    <property type="nucleotide sequence ID" value="XM_003293809.1"/>
</dbReference>
<keyword evidence="5" id="KW-0812">Transmembrane</keyword>
<dbReference type="InterPro" id="IPR002401">
    <property type="entry name" value="Cyt_P450_E_grp-I"/>
</dbReference>
<feature type="binding site" description="axial binding residue" evidence="12">
    <location>
        <position position="435"/>
    </location>
    <ligand>
        <name>heme</name>
        <dbReference type="ChEBI" id="CHEBI:30413"/>
    </ligand>
    <ligandPart>
        <name>Fe</name>
        <dbReference type="ChEBI" id="CHEBI:18248"/>
    </ligandPart>
</feature>
<keyword evidence="11" id="KW-0472">Membrane</keyword>
<feature type="signal peptide" evidence="14">
    <location>
        <begin position="1"/>
        <end position="22"/>
    </location>
</feature>
<dbReference type="VEuPathDB" id="AmoebaDB:DICPUDRAFT_84371"/>
<keyword evidence="4 12" id="KW-0349">Heme</keyword>
<dbReference type="GeneID" id="10505173"/>
<keyword evidence="9 12" id="KW-0408">Iron</keyword>
<dbReference type="GO" id="GO:0005506">
    <property type="term" value="F:iron ion binding"/>
    <property type="evidence" value="ECO:0007669"/>
    <property type="project" value="InterPro"/>
</dbReference>
<evidence type="ECO:0000256" key="11">
    <source>
        <dbReference type="ARBA" id="ARBA00023136"/>
    </source>
</evidence>
<evidence type="ECO:0000256" key="4">
    <source>
        <dbReference type="ARBA" id="ARBA00022617"/>
    </source>
</evidence>
<dbReference type="InterPro" id="IPR036396">
    <property type="entry name" value="Cyt_P450_sf"/>
</dbReference>
<keyword evidence="14" id="KW-0732">Signal</keyword>
<dbReference type="FunFam" id="1.10.630.10:FF:000078">
    <property type="entry name" value="Probable cytochrome P450 515A1"/>
    <property type="match status" value="1"/>
</dbReference>
<dbReference type="CDD" id="cd20617">
    <property type="entry name" value="CYP1_2-like"/>
    <property type="match status" value="1"/>
</dbReference>
<gene>
    <name evidence="15" type="ORF">DICPUDRAFT_84371</name>
</gene>
<evidence type="ECO:0000313" key="15">
    <source>
        <dbReference type="EMBL" id="EGC29624.1"/>
    </source>
</evidence>
<protein>
    <recommendedName>
        <fullName evidence="17">Cytochrome P450 family protein</fullName>
    </recommendedName>
</protein>